<dbReference type="SUPFAM" id="SSF82714">
    <property type="entry name" value="Multidrug efflux transporter AcrB TolC docking domain, DN and DC subdomains"/>
    <property type="match status" value="2"/>
</dbReference>
<feature type="transmembrane region" description="Helical" evidence="9">
    <location>
        <begin position="440"/>
        <end position="460"/>
    </location>
</feature>
<evidence type="ECO:0000256" key="8">
    <source>
        <dbReference type="ARBA" id="ARBA00023136"/>
    </source>
</evidence>
<dbReference type="Gene3D" id="3.30.70.1430">
    <property type="entry name" value="Multidrug efflux transporter AcrB pore domain"/>
    <property type="match status" value="2"/>
</dbReference>
<evidence type="ECO:0000256" key="1">
    <source>
        <dbReference type="ARBA" id="ARBA00004429"/>
    </source>
</evidence>
<organism evidence="10 11">
    <name type="scientific">Saccharibacter floricola DSM 15669</name>
    <dbReference type="NCBI Taxonomy" id="1123227"/>
    <lineage>
        <taxon>Bacteria</taxon>
        <taxon>Pseudomonadati</taxon>
        <taxon>Pseudomonadota</taxon>
        <taxon>Alphaproteobacteria</taxon>
        <taxon>Acetobacterales</taxon>
        <taxon>Acetobacteraceae</taxon>
        <taxon>Saccharibacter</taxon>
    </lineage>
</organism>
<accession>A0ABQ0NYQ9</accession>
<evidence type="ECO:0000256" key="2">
    <source>
        <dbReference type="ARBA" id="ARBA00010942"/>
    </source>
</evidence>
<dbReference type="PRINTS" id="PR00702">
    <property type="entry name" value="ACRIFLAVINRP"/>
</dbReference>
<name>A0ABQ0NYQ9_9PROT</name>
<evidence type="ECO:0000313" key="11">
    <source>
        <dbReference type="Proteomes" id="UP001062901"/>
    </source>
</evidence>
<dbReference type="InterPro" id="IPR004764">
    <property type="entry name" value="MdtF-like"/>
</dbReference>
<comment type="caution">
    <text evidence="10">The sequence shown here is derived from an EMBL/GenBank/DDBJ whole genome shotgun (WGS) entry which is preliminary data.</text>
</comment>
<dbReference type="Pfam" id="PF00873">
    <property type="entry name" value="ACR_tran"/>
    <property type="match status" value="1"/>
</dbReference>
<keyword evidence="6 9" id="KW-0812">Transmembrane</keyword>
<dbReference type="NCBIfam" id="TIGR00915">
    <property type="entry name" value="2A0602"/>
    <property type="match status" value="1"/>
</dbReference>
<evidence type="ECO:0000256" key="3">
    <source>
        <dbReference type="ARBA" id="ARBA00022448"/>
    </source>
</evidence>
<feature type="transmembrane region" description="Helical" evidence="9">
    <location>
        <begin position="472"/>
        <end position="499"/>
    </location>
</feature>
<feature type="transmembrane region" description="Helical" evidence="9">
    <location>
        <begin position="872"/>
        <end position="890"/>
    </location>
</feature>
<comment type="subcellular location">
    <subcellularLocation>
        <location evidence="1 9">Cell inner membrane</location>
        <topology evidence="1 9">Multi-pass membrane protein</topology>
    </subcellularLocation>
</comment>
<sequence>MSLSRFFIDRPVFAWVVGLIIMLIGGLAIFRMPVAQYPSIAPPMVAISVDDPGASADTVNNTVVRPILQQMSGLDHLEYLSAQSYGNGHMEIDLTFEQGTNPDIAQVQVQNKLQLAQPRLPPEVTAQGLSVTKASRNFMMVLAFISTDGSMSGQDIADYVSSNVSDPLSRVSGVGDHQIFGSEYALRIWMNPDKLYQYGLTVADVQQAVQAQNIQVASGELGGLPARKGVGFDANIIGPTRLNSPEQFSSMLLKVQQDGSQVRMRDIGNVELGAQNYSLDAEYNGKPAAAMALKLAPGANQMTTEKAVRERLSDLERFFPPGLQVRYPLDTEPFITHSISEVIETLVEAIALVFIVMLIFLQNFRATLIPTIAVPVVLLGTFGVLSALGYTVNTLTMLAMVLAVGLLVDDAIVVVENVERVMSEKRLPPKEAARVSMDEISGALVGIVLVLSAVFLPMAAFNGSTGVIYRQFSITVVAAMWLSVLVAMVMTPALCATMLKPVHGEVTFKPARWFNYWFDRLTSRYVGGVKHLIHFRWIGMVAFLIITVVTVFFFGRVPGGFLPDEDQGIIFGQITMPSGATQQQTAAVNRKISDYILATYPKDVESVFSANGFSFAGQGQSAGAFFIRLKPWDERPGSARSSMTIANGIMKHFWGDPDAQIFAVNPPPVMELGNGTGFDVELEDNAHLGHQALLAARNKLLSAAGKDPLLVAVRPMGIEDAPQYVLDIDREKANALGISNDAINNTIQGALGSIYVNQFTRSDRVKQVYIQGDSASRMRPEDLKRWYVRNNTGGMVPFNVFVSGHWIVGPQKVENYNGLNSFELQGLPASGVSSGAAMAEMERLMSKTLPAGIGHEWTGISYEQRASGSSTGPLYALAVIVILFCLAALYESWAIPMSVLLVLPLGVLGAILATLGRDLANDVYFQVGLLTTVGLSVKNAILIVEFAKAFYEEGDSLEDSVLKAARERLRPILMTSIAFVCGVFPLAVATGAGSAARVAIGTCVVGGMVSATLLAVYFVPLFFVVVLRLFKVQRLSERHAAEEAALKQMQAEEGGH</sequence>
<dbReference type="Gene3D" id="3.30.70.1320">
    <property type="entry name" value="Multidrug efflux transporter AcrB pore domain like"/>
    <property type="match status" value="1"/>
</dbReference>
<protein>
    <recommendedName>
        <fullName evidence="9">Efflux pump membrane transporter</fullName>
    </recommendedName>
</protein>
<comment type="caution">
    <text evidence="9">Lacks conserved residue(s) required for the propagation of feature annotation.</text>
</comment>
<dbReference type="SUPFAM" id="SSF82866">
    <property type="entry name" value="Multidrug efflux transporter AcrB transmembrane domain"/>
    <property type="match status" value="2"/>
</dbReference>
<keyword evidence="4" id="KW-1003">Cell membrane</keyword>
<evidence type="ECO:0000256" key="4">
    <source>
        <dbReference type="ARBA" id="ARBA00022475"/>
    </source>
</evidence>
<keyword evidence="5 9" id="KW-0997">Cell inner membrane</keyword>
<feature type="transmembrane region" description="Helical" evidence="9">
    <location>
        <begin position="537"/>
        <end position="555"/>
    </location>
</feature>
<feature type="transmembrane region" description="Helical" evidence="9">
    <location>
        <begin position="998"/>
        <end position="1030"/>
    </location>
</feature>
<keyword evidence="8 9" id="KW-0472">Membrane</keyword>
<evidence type="ECO:0000256" key="7">
    <source>
        <dbReference type="ARBA" id="ARBA00022989"/>
    </source>
</evidence>
<dbReference type="Gene3D" id="1.20.1640.10">
    <property type="entry name" value="Multidrug efflux transporter AcrB transmembrane domain"/>
    <property type="match status" value="2"/>
</dbReference>
<feature type="transmembrane region" description="Helical" evidence="9">
    <location>
        <begin position="972"/>
        <end position="992"/>
    </location>
</feature>
<dbReference type="InterPro" id="IPR001036">
    <property type="entry name" value="Acrflvin-R"/>
</dbReference>
<evidence type="ECO:0000256" key="5">
    <source>
        <dbReference type="ARBA" id="ARBA00022519"/>
    </source>
</evidence>
<feature type="transmembrane region" description="Helical" evidence="9">
    <location>
        <begin position="368"/>
        <end position="391"/>
    </location>
</feature>
<comment type="similarity">
    <text evidence="2 9">Belongs to the resistance-nodulation-cell division (RND) (TC 2.A.6) family.</text>
</comment>
<dbReference type="Gene3D" id="3.30.70.1440">
    <property type="entry name" value="Multidrug efflux transporter AcrB pore domain"/>
    <property type="match status" value="1"/>
</dbReference>
<dbReference type="PANTHER" id="PTHR32063:SF13">
    <property type="entry name" value="MULTIDRUG EFFLUX PUMP SUBUNIT ACRB-RELATED"/>
    <property type="match status" value="1"/>
</dbReference>
<dbReference type="Proteomes" id="UP001062901">
    <property type="component" value="Unassembled WGS sequence"/>
</dbReference>
<keyword evidence="3 9" id="KW-0813">Transport</keyword>
<keyword evidence="7 9" id="KW-1133">Transmembrane helix</keyword>
<dbReference type="RefSeq" id="WP_018980712.1">
    <property type="nucleotide sequence ID" value="NZ_BAQD01000014.1"/>
</dbReference>
<keyword evidence="11" id="KW-1185">Reference proteome</keyword>
<gene>
    <name evidence="10" type="ORF">AA15669_1021</name>
</gene>
<dbReference type="InterPro" id="IPR027463">
    <property type="entry name" value="AcrB_DN_DC_subdom"/>
</dbReference>
<feature type="transmembrane region" description="Helical" evidence="9">
    <location>
        <begin position="12"/>
        <end position="30"/>
    </location>
</feature>
<dbReference type="PANTHER" id="PTHR32063">
    <property type="match status" value="1"/>
</dbReference>
<dbReference type="NCBIfam" id="NF000282">
    <property type="entry name" value="RND_permease_1"/>
    <property type="match status" value="1"/>
</dbReference>
<dbReference type="EMBL" id="BAQD01000014">
    <property type="protein sequence ID" value="GBQ06632.1"/>
    <property type="molecule type" value="Genomic_DNA"/>
</dbReference>
<feature type="transmembrane region" description="Helical" evidence="9">
    <location>
        <begin position="897"/>
        <end position="915"/>
    </location>
</feature>
<evidence type="ECO:0000256" key="9">
    <source>
        <dbReference type="RuleBase" id="RU364070"/>
    </source>
</evidence>
<evidence type="ECO:0000313" key="10">
    <source>
        <dbReference type="EMBL" id="GBQ06632.1"/>
    </source>
</evidence>
<feature type="transmembrane region" description="Helical" evidence="9">
    <location>
        <begin position="342"/>
        <end position="361"/>
    </location>
</feature>
<dbReference type="Gene3D" id="3.30.2090.10">
    <property type="entry name" value="Multidrug efflux transporter AcrB TolC docking domain, DN and DC subdomains"/>
    <property type="match status" value="2"/>
</dbReference>
<dbReference type="SUPFAM" id="SSF82693">
    <property type="entry name" value="Multidrug efflux transporter AcrB pore domain, PN1, PN2, PC1 and PC2 subdomains"/>
    <property type="match status" value="4"/>
</dbReference>
<evidence type="ECO:0000256" key="6">
    <source>
        <dbReference type="ARBA" id="ARBA00022692"/>
    </source>
</evidence>
<reference evidence="10" key="1">
    <citation type="submission" date="2013-04" db="EMBL/GenBank/DDBJ databases">
        <title>The genome sequencing project of 58 acetic acid bacteria.</title>
        <authorList>
            <person name="Okamoto-Kainuma A."/>
            <person name="Ishikawa M."/>
            <person name="Umino S."/>
            <person name="Koizumi Y."/>
            <person name="Shiwa Y."/>
            <person name="Yoshikawa H."/>
            <person name="Matsutani M."/>
            <person name="Matsushita K."/>
        </authorList>
    </citation>
    <scope>NUCLEOTIDE SEQUENCE</scope>
    <source>
        <strain evidence="10">DSM 15669</strain>
    </source>
</reference>
<proteinExistence type="inferred from homology"/>